<proteinExistence type="predicted"/>
<organism evidence="2">
    <name type="scientific">marine sediment metagenome</name>
    <dbReference type="NCBI Taxonomy" id="412755"/>
    <lineage>
        <taxon>unclassified sequences</taxon>
        <taxon>metagenomes</taxon>
        <taxon>ecological metagenomes</taxon>
    </lineage>
</organism>
<sequence>MWYTLIMKIRLLYRGLRLSPLLIIGSYPLWFTNGIVFGKAYHCANICYFIGWLIVSKKTEYHKDFIKRVNNRTWPKNKLWIIRYGR</sequence>
<evidence type="ECO:0000256" key="1">
    <source>
        <dbReference type="SAM" id="Phobius"/>
    </source>
</evidence>
<reference evidence="2" key="1">
    <citation type="journal article" date="2015" name="Nature">
        <title>Complex archaea that bridge the gap between prokaryotes and eukaryotes.</title>
        <authorList>
            <person name="Spang A."/>
            <person name="Saw J.H."/>
            <person name="Jorgensen S.L."/>
            <person name="Zaremba-Niedzwiedzka K."/>
            <person name="Martijn J."/>
            <person name="Lind A.E."/>
            <person name="van Eijk R."/>
            <person name="Schleper C."/>
            <person name="Guy L."/>
            <person name="Ettema T.J."/>
        </authorList>
    </citation>
    <scope>NUCLEOTIDE SEQUENCE</scope>
</reference>
<comment type="caution">
    <text evidence="2">The sequence shown here is derived from an EMBL/GenBank/DDBJ whole genome shotgun (WGS) entry which is preliminary data.</text>
</comment>
<feature type="transmembrane region" description="Helical" evidence="1">
    <location>
        <begin position="12"/>
        <end position="30"/>
    </location>
</feature>
<keyword evidence="1" id="KW-0472">Membrane</keyword>
<name>A0A0F9KAB8_9ZZZZ</name>
<protein>
    <submittedName>
        <fullName evidence="2">Uncharacterized protein</fullName>
    </submittedName>
</protein>
<dbReference type="AlphaFoldDB" id="A0A0F9KAB8"/>
<feature type="transmembrane region" description="Helical" evidence="1">
    <location>
        <begin position="36"/>
        <end position="55"/>
    </location>
</feature>
<accession>A0A0F9KAB8</accession>
<keyword evidence="1" id="KW-1133">Transmembrane helix</keyword>
<evidence type="ECO:0000313" key="2">
    <source>
        <dbReference type="EMBL" id="KKM19033.1"/>
    </source>
</evidence>
<keyword evidence="1" id="KW-0812">Transmembrane</keyword>
<gene>
    <name evidence="2" type="ORF">LCGC14_1659710</name>
</gene>
<dbReference type="EMBL" id="LAZR01014083">
    <property type="protein sequence ID" value="KKM19033.1"/>
    <property type="molecule type" value="Genomic_DNA"/>
</dbReference>